<organism evidence="11">
    <name type="scientific">freshwater metagenome</name>
    <dbReference type="NCBI Taxonomy" id="449393"/>
    <lineage>
        <taxon>unclassified sequences</taxon>
        <taxon>metagenomes</taxon>
        <taxon>ecological metagenomes</taxon>
    </lineage>
</organism>
<feature type="transmembrane region" description="Helical" evidence="9">
    <location>
        <begin position="97"/>
        <end position="119"/>
    </location>
</feature>
<evidence type="ECO:0000256" key="2">
    <source>
        <dbReference type="ARBA" id="ARBA00022448"/>
    </source>
</evidence>
<evidence type="ECO:0000256" key="4">
    <source>
        <dbReference type="ARBA" id="ARBA00022475"/>
    </source>
</evidence>
<reference evidence="11" key="1">
    <citation type="submission" date="2020-05" db="EMBL/GenBank/DDBJ databases">
        <authorList>
            <person name="Chiriac C."/>
            <person name="Salcher M."/>
            <person name="Ghai R."/>
            <person name="Kavagutti S V."/>
        </authorList>
    </citation>
    <scope>NUCLEOTIDE SEQUENCE</scope>
</reference>
<dbReference type="GO" id="GO:0005886">
    <property type="term" value="C:plasma membrane"/>
    <property type="evidence" value="ECO:0007669"/>
    <property type="project" value="UniProtKB-SubCell"/>
</dbReference>
<proteinExistence type="predicted"/>
<evidence type="ECO:0000256" key="9">
    <source>
        <dbReference type="SAM" id="Phobius"/>
    </source>
</evidence>
<dbReference type="Gene3D" id="1.20.1530.20">
    <property type="match status" value="1"/>
</dbReference>
<feature type="transmembrane region" description="Helical" evidence="9">
    <location>
        <begin position="158"/>
        <end position="175"/>
    </location>
</feature>
<dbReference type="AlphaFoldDB" id="A0A6J5ZXE2"/>
<accession>A0A6J5ZXE2</accession>
<feature type="transmembrane region" description="Helical" evidence="9">
    <location>
        <begin position="187"/>
        <end position="206"/>
    </location>
</feature>
<dbReference type="Pfam" id="PF00999">
    <property type="entry name" value="Na_H_Exchanger"/>
    <property type="match status" value="1"/>
</dbReference>
<evidence type="ECO:0000256" key="6">
    <source>
        <dbReference type="ARBA" id="ARBA00022989"/>
    </source>
</evidence>
<keyword evidence="6 9" id="KW-1133">Transmembrane helix</keyword>
<feature type="transmembrane region" description="Helical" evidence="9">
    <location>
        <begin position="347"/>
        <end position="365"/>
    </location>
</feature>
<evidence type="ECO:0000256" key="8">
    <source>
        <dbReference type="ARBA" id="ARBA00023136"/>
    </source>
</evidence>
<feature type="transmembrane region" description="Helical" evidence="9">
    <location>
        <begin position="226"/>
        <end position="259"/>
    </location>
</feature>
<feature type="transmembrane region" description="Helical" evidence="9">
    <location>
        <begin position="32"/>
        <end position="53"/>
    </location>
</feature>
<evidence type="ECO:0000313" key="11">
    <source>
        <dbReference type="EMBL" id="CAB4346042.1"/>
    </source>
</evidence>
<dbReference type="EMBL" id="CAESAN010000109">
    <property type="protein sequence ID" value="CAB4346042.1"/>
    <property type="molecule type" value="Genomic_DNA"/>
</dbReference>
<sequence>MDNFDIALIVLGGLLVVGALLSGVAKRSFLSLTALYVLAGFALGEGGLGVLQFSADSGFVKELAILALVVILFRDGLEVESELLATQWHLPLRKLVVAMPITAAIITLAGHLIAGLSWLEAGLLGALLSPTDPVLSSAVVTNPRVPRLIRNSLNLESGLNDGLALALIIPIAAALNGTSDGQVWWQFMLEDMSIGFVAGIAIGYVASMLIPRPSDLDGAIPDHHKVLYALGVAFLTYGLLSLAGHGNAFIAVYVCAITLGVRRGDIRDYFSSGAEEIVELVKLGIFVVFGSILTVQALFESGWAAVAIVVVTLTVARTAGVWLSLIGNRERLSTQTKAFMSWFGPKGVATMTYSLFLLALGIPGATEVTNLAALCVVTSIIAHGLTDTPGANWIGRRAAAAREKALATGTPVPPDAVV</sequence>
<dbReference type="GO" id="GO:0015297">
    <property type="term" value="F:antiporter activity"/>
    <property type="evidence" value="ECO:0007669"/>
    <property type="project" value="UniProtKB-KW"/>
</dbReference>
<dbReference type="PANTHER" id="PTHR32507">
    <property type="entry name" value="NA(+)/H(+) ANTIPORTER 1"/>
    <property type="match status" value="1"/>
</dbReference>
<feature type="transmembrane region" description="Helical" evidence="9">
    <location>
        <begin position="305"/>
        <end position="326"/>
    </location>
</feature>
<evidence type="ECO:0000259" key="10">
    <source>
        <dbReference type="Pfam" id="PF00999"/>
    </source>
</evidence>
<gene>
    <name evidence="11" type="ORF">UFOPK3547_01230</name>
</gene>
<keyword evidence="2" id="KW-0813">Transport</keyword>
<keyword evidence="4" id="KW-1003">Cell membrane</keyword>
<feature type="domain" description="Cation/H+ exchanger transmembrane" evidence="10">
    <location>
        <begin position="18"/>
        <end position="389"/>
    </location>
</feature>
<evidence type="ECO:0000256" key="7">
    <source>
        <dbReference type="ARBA" id="ARBA00023065"/>
    </source>
</evidence>
<dbReference type="PANTHER" id="PTHR32507:SF8">
    <property type="entry name" value="CNH1P"/>
    <property type="match status" value="1"/>
</dbReference>
<protein>
    <submittedName>
        <fullName evidence="11">Unannotated protein</fullName>
    </submittedName>
</protein>
<evidence type="ECO:0000256" key="5">
    <source>
        <dbReference type="ARBA" id="ARBA00022692"/>
    </source>
</evidence>
<dbReference type="InterPro" id="IPR038770">
    <property type="entry name" value="Na+/solute_symporter_sf"/>
</dbReference>
<feature type="transmembrane region" description="Helical" evidence="9">
    <location>
        <begin position="280"/>
        <end position="299"/>
    </location>
</feature>
<keyword evidence="5 9" id="KW-0812">Transmembrane</keyword>
<evidence type="ECO:0000256" key="3">
    <source>
        <dbReference type="ARBA" id="ARBA00022449"/>
    </source>
</evidence>
<comment type="subcellular location">
    <subcellularLocation>
        <location evidence="1">Cell membrane</location>
        <topology evidence="1">Multi-pass membrane protein</topology>
    </subcellularLocation>
</comment>
<keyword evidence="3" id="KW-0050">Antiport</keyword>
<feature type="transmembrane region" description="Helical" evidence="9">
    <location>
        <begin position="6"/>
        <end position="25"/>
    </location>
</feature>
<dbReference type="InterPro" id="IPR006153">
    <property type="entry name" value="Cation/H_exchanger_TM"/>
</dbReference>
<keyword evidence="7" id="KW-0406">Ion transport</keyword>
<dbReference type="GO" id="GO:1902600">
    <property type="term" value="P:proton transmembrane transport"/>
    <property type="evidence" value="ECO:0007669"/>
    <property type="project" value="InterPro"/>
</dbReference>
<keyword evidence="8 9" id="KW-0472">Membrane</keyword>
<name>A0A6J5ZXE2_9ZZZZ</name>
<evidence type="ECO:0000256" key="1">
    <source>
        <dbReference type="ARBA" id="ARBA00004651"/>
    </source>
</evidence>